<name>A0A0G2GCD6_PHACM</name>
<comment type="caution">
    <text evidence="8">The sequence shown here is derived from an EMBL/GenBank/DDBJ whole genome shotgun (WGS) entry which is preliminary data.</text>
</comment>
<evidence type="ECO:0000256" key="3">
    <source>
        <dbReference type="ARBA" id="ARBA00022574"/>
    </source>
</evidence>
<evidence type="ECO:0000256" key="5">
    <source>
        <dbReference type="PROSITE-ProRule" id="PRU00221"/>
    </source>
</evidence>
<dbReference type="AlphaFoldDB" id="A0A0G2GCD6"/>
<evidence type="ECO:0000256" key="1">
    <source>
        <dbReference type="ARBA" id="ARBA00002355"/>
    </source>
</evidence>
<dbReference type="EMBL" id="LCWF01000086">
    <property type="protein sequence ID" value="KKY21303.1"/>
    <property type="molecule type" value="Genomic_DNA"/>
</dbReference>
<dbReference type="InterPro" id="IPR001680">
    <property type="entry name" value="WD40_rpt"/>
</dbReference>
<dbReference type="PROSITE" id="PS50294">
    <property type="entry name" value="WD_REPEATS_REGION"/>
    <property type="match status" value="1"/>
</dbReference>
<accession>A0A0G2GCD6</accession>
<evidence type="ECO:0000256" key="4">
    <source>
        <dbReference type="ARBA" id="ARBA00022737"/>
    </source>
</evidence>
<dbReference type="GO" id="GO:0005656">
    <property type="term" value="C:nuclear pre-replicative complex"/>
    <property type="evidence" value="ECO:0007669"/>
    <property type="project" value="TreeGrafter"/>
</dbReference>
<gene>
    <name evidence="8" type="ORF">UCRPC4_g03739</name>
</gene>
<dbReference type="GO" id="GO:0006364">
    <property type="term" value="P:rRNA processing"/>
    <property type="evidence" value="ECO:0007669"/>
    <property type="project" value="UniProtKB-UniRule"/>
</dbReference>
<dbReference type="InterPro" id="IPR036322">
    <property type="entry name" value="WD40_repeat_dom_sf"/>
</dbReference>
<comment type="subunit">
    <text evidence="6">Component of the RIX1 complex, composed of IPI1, RIX1/IPI2 and IPI3 in a 1:2:2 stoichiometry. The complex interacts (via RIX1) with MDN1 (via its hexameric AAA ATPase ring) and the pre-60S ribosome particles.</text>
</comment>
<dbReference type="SUPFAM" id="SSF50978">
    <property type="entry name" value="WD40 repeat-like"/>
    <property type="match status" value="1"/>
</dbReference>
<comment type="function">
    <text evidence="1 6">Component of the RIX1 complex required for processing of ITS2 sequences from 35S pre-rRNA.</text>
</comment>
<feature type="region of interest" description="Disordered" evidence="7">
    <location>
        <begin position="447"/>
        <end position="466"/>
    </location>
</feature>
<dbReference type="SMART" id="SM00320">
    <property type="entry name" value="WD40"/>
    <property type="match status" value="4"/>
</dbReference>
<dbReference type="InterPro" id="IPR019775">
    <property type="entry name" value="WD40_repeat_CS"/>
</dbReference>
<dbReference type="InterPro" id="IPR045227">
    <property type="entry name" value="WDR18/Ipi3/RID3"/>
</dbReference>
<evidence type="ECO:0000256" key="6">
    <source>
        <dbReference type="RuleBase" id="RU369067"/>
    </source>
</evidence>
<evidence type="ECO:0000313" key="9">
    <source>
        <dbReference type="Proteomes" id="UP000053317"/>
    </source>
</evidence>
<dbReference type="PANTHER" id="PTHR18763">
    <property type="entry name" value="WD-REPEAT PROTEIN 18"/>
    <property type="match status" value="1"/>
</dbReference>
<keyword evidence="3 5" id="KW-0853">WD repeat</keyword>
<reference evidence="8 9" key="1">
    <citation type="submission" date="2015-05" db="EMBL/GenBank/DDBJ databases">
        <title>Distinctive expansion of gene families associated with plant cell wall degradation and secondary metabolism in the genomes of grapevine trunk pathogens.</title>
        <authorList>
            <person name="Lawrence D.P."/>
            <person name="Travadon R."/>
            <person name="Rolshausen P.E."/>
            <person name="Baumgartner K."/>
        </authorList>
    </citation>
    <scope>NUCLEOTIDE SEQUENCE [LARGE SCALE GENOMIC DNA]</scope>
    <source>
        <strain evidence="8">UCRPC4</strain>
    </source>
</reference>
<feature type="repeat" description="WD" evidence="5">
    <location>
        <begin position="128"/>
        <end position="161"/>
    </location>
</feature>
<dbReference type="GO" id="GO:0006261">
    <property type="term" value="P:DNA-templated DNA replication"/>
    <property type="evidence" value="ECO:0007669"/>
    <property type="project" value="TreeGrafter"/>
</dbReference>
<comment type="subcellular location">
    <subcellularLocation>
        <location evidence="6">Nucleus</location>
    </subcellularLocation>
</comment>
<keyword evidence="6" id="KW-0698">rRNA processing</keyword>
<sequence>MMLTESIAVAVQPGDSKKLPNSNLKDAGVIIHQIHPESSLRQVFKKSSTTIGGLAISKTHIFAVQADRAAVNVYNREKGNQEAQVFFPDKVTSIAIQDEETANFAVLGMANGGLMIWEVLTGRSIITNRFHTQPITTVKLHRHSNLILTGSSDTNVHVWDLAHLVAFTNHSEQVQGSPLRTFGQHRAAIADIVISSGRAFSVAAISVSKDGTCHIWDPTTSQLSRTILLNTIPTSIALDPADRVLYIGSEDGALSSVNFLKTFAPLFKKSDNGISESKIQEQGSPFARLPEGVGAVNCLAVSYDSTVVLSGHSDGKVYAWDVSKRKLRQVVVDIGQPITCLQHLTPEGIRQYVSSNITAPAIVKPKPVETFATGGNHGTSGIPSNYSISAQLIGKHSRSMTESSMKGHEYETRVRNPGFFLEGPFHPSLLDEGLNELSESVTSNATTLANDEPVMDKSSQLPADNSGHDNLTAHDIAQNLSSQSRIRLLEKALAQTRQDLDEANLSLARSVERRSMRQERFEEAADDVHKQYYIEIRNGVPPKEASRKMDAKMEELYNNRQAQIDEEEMEVVVNEVRSARYGKWDASEKL</sequence>
<evidence type="ECO:0000256" key="2">
    <source>
        <dbReference type="ARBA" id="ARBA00010143"/>
    </source>
</evidence>
<dbReference type="InterPro" id="IPR015943">
    <property type="entry name" value="WD40/YVTN_repeat-like_dom_sf"/>
</dbReference>
<evidence type="ECO:0000313" key="8">
    <source>
        <dbReference type="EMBL" id="KKY21303.1"/>
    </source>
</evidence>
<dbReference type="PROSITE" id="PS50082">
    <property type="entry name" value="WD_REPEATS_2"/>
    <property type="match status" value="2"/>
</dbReference>
<dbReference type="Pfam" id="PF00400">
    <property type="entry name" value="WD40"/>
    <property type="match status" value="3"/>
</dbReference>
<dbReference type="PANTHER" id="PTHR18763:SF0">
    <property type="entry name" value="WD REPEAT-CONTAINING PROTEIN 18"/>
    <property type="match status" value="1"/>
</dbReference>
<keyword evidence="4" id="KW-0677">Repeat</keyword>
<keyword evidence="6" id="KW-0539">Nucleus</keyword>
<proteinExistence type="inferred from homology"/>
<evidence type="ECO:0000256" key="7">
    <source>
        <dbReference type="SAM" id="MobiDB-lite"/>
    </source>
</evidence>
<dbReference type="OrthoDB" id="756370at2759"/>
<reference evidence="8 9" key="2">
    <citation type="submission" date="2015-05" db="EMBL/GenBank/DDBJ databases">
        <authorList>
            <person name="Morales-Cruz A."/>
            <person name="Amrine K.C."/>
            <person name="Cantu D."/>
        </authorList>
    </citation>
    <scope>NUCLEOTIDE SEQUENCE [LARGE SCALE GENOMIC DNA]</scope>
    <source>
        <strain evidence="8">UCRPC4</strain>
    </source>
</reference>
<organism evidence="8 9">
    <name type="scientific">Phaeomoniella chlamydospora</name>
    <name type="common">Phaeoacremonium chlamydosporum</name>
    <dbReference type="NCBI Taxonomy" id="158046"/>
    <lineage>
        <taxon>Eukaryota</taxon>
        <taxon>Fungi</taxon>
        <taxon>Dikarya</taxon>
        <taxon>Ascomycota</taxon>
        <taxon>Pezizomycotina</taxon>
        <taxon>Eurotiomycetes</taxon>
        <taxon>Chaetothyriomycetidae</taxon>
        <taxon>Phaeomoniellales</taxon>
        <taxon>Phaeomoniellaceae</taxon>
        <taxon>Phaeomoniella</taxon>
    </lineage>
</organism>
<protein>
    <recommendedName>
        <fullName evidence="6">Pre-rRNA-processing protein IPI3</fullName>
    </recommendedName>
</protein>
<dbReference type="Gene3D" id="2.130.10.10">
    <property type="entry name" value="YVTN repeat-like/Quinoprotein amine dehydrogenase"/>
    <property type="match status" value="2"/>
</dbReference>
<comment type="similarity">
    <text evidence="2 6">Belongs to the WD repeat IPI3/WDR18 family.</text>
</comment>
<keyword evidence="9" id="KW-1185">Reference proteome</keyword>
<feature type="repeat" description="WD" evidence="5">
    <location>
        <begin position="289"/>
        <end position="330"/>
    </location>
</feature>
<dbReference type="PROSITE" id="PS00678">
    <property type="entry name" value="WD_REPEATS_1"/>
    <property type="match status" value="2"/>
</dbReference>
<dbReference type="Proteomes" id="UP000053317">
    <property type="component" value="Unassembled WGS sequence"/>
</dbReference>
<dbReference type="GO" id="GO:0120330">
    <property type="term" value="C:rixosome complex"/>
    <property type="evidence" value="ECO:0007669"/>
    <property type="project" value="UniProtKB-UniRule"/>
</dbReference>